<dbReference type="Proteomes" id="UP001341840">
    <property type="component" value="Unassembled WGS sequence"/>
</dbReference>
<name>A0ABU6UI32_9FABA</name>
<keyword evidence="2" id="KW-1185">Reference proteome</keyword>
<evidence type="ECO:0000313" key="1">
    <source>
        <dbReference type="EMBL" id="MED6160876.1"/>
    </source>
</evidence>
<sequence>MDVVKGIGMFERMRGVMRWEVESALLRNWHGPGIVECRDVGPYRCLITFESREIRDEAMNNEILTSMFDEVRHHWRLIWSLSRRVWVEVIGLPTLVWSMETFEKIAGLWGKFVLADDRTEHSMSFTVARFMIDSFEWEKINEWVRVKIYGKVVDVFVKEFGYEVYSRMAHPNEEEMKKKCSSGGEWLSEERTEDVPMKVKKSIPVKGTDGNLITNGTSDGALHEKSANNINEGVDVGGVGMRFTRSDEETRGHKEVDGSLGDLTRLVEKWRSVGWKLEWREVWTVWTVLGQS</sequence>
<gene>
    <name evidence="1" type="ORF">PIB30_055337</name>
</gene>
<organism evidence="1 2">
    <name type="scientific">Stylosanthes scabra</name>
    <dbReference type="NCBI Taxonomy" id="79078"/>
    <lineage>
        <taxon>Eukaryota</taxon>
        <taxon>Viridiplantae</taxon>
        <taxon>Streptophyta</taxon>
        <taxon>Embryophyta</taxon>
        <taxon>Tracheophyta</taxon>
        <taxon>Spermatophyta</taxon>
        <taxon>Magnoliopsida</taxon>
        <taxon>eudicotyledons</taxon>
        <taxon>Gunneridae</taxon>
        <taxon>Pentapetalae</taxon>
        <taxon>rosids</taxon>
        <taxon>fabids</taxon>
        <taxon>Fabales</taxon>
        <taxon>Fabaceae</taxon>
        <taxon>Papilionoideae</taxon>
        <taxon>50 kb inversion clade</taxon>
        <taxon>dalbergioids sensu lato</taxon>
        <taxon>Dalbergieae</taxon>
        <taxon>Pterocarpus clade</taxon>
        <taxon>Stylosanthes</taxon>
    </lineage>
</organism>
<comment type="caution">
    <text evidence="1">The sequence shown here is derived from an EMBL/GenBank/DDBJ whole genome shotgun (WGS) entry which is preliminary data.</text>
</comment>
<reference evidence="1 2" key="1">
    <citation type="journal article" date="2023" name="Plants (Basel)">
        <title>Bridging the Gap: Combining Genomics and Transcriptomics Approaches to Understand Stylosanthes scabra, an Orphan Legume from the Brazilian Caatinga.</title>
        <authorList>
            <person name="Ferreira-Neto J.R.C."/>
            <person name="da Silva M.D."/>
            <person name="Binneck E."/>
            <person name="de Melo N.F."/>
            <person name="da Silva R.H."/>
            <person name="de Melo A.L.T.M."/>
            <person name="Pandolfi V."/>
            <person name="Bustamante F.O."/>
            <person name="Brasileiro-Vidal A.C."/>
            <person name="Benko-Iseppon A.M."/>
        </authorList>
    </citation>
    <scope>NUCLEOTIDE SEQUENCE [LARGE SCALE GENOMIC DNA]</scope>
    <source>
        <tissue evidence="1">Leaves</tissue>
    </source>
</reference>
<proteinExistence type="predicted"/>
<protein>
    <recommendedName>
        <fullName evidence="3">DUF4283 domain-containing protein</fullName>
    </recommendedName>
</protein>
<dbReference type="EMBL" id="JASCZI010121259">
    <property type="protein sequence ID" value="MED6160876.1"/>
    <property type="molecule type" value="Genomic_DNA"/>
</dbReference>
<evidence type="ECO:0008006" key="3">
    <source>
        <dbReference type="Google" id="ProtNLM"/>
    </source>
</evidence>
<evidence type="ECO:0000313" key="2">
    <source>
        <dbReference type="Proteomes" id="UP001341840"/>
    </source>
</evidence>
<accession>A0ABU6UI32</accession>